<dbReference type="InterPro" id="IPR003615">
    <property type="entry name" value="HNH_nuc"/>
</dbReference>
<keyword evidence="2" id="KW-0540">Nuclease</keyword>
<reference evidence="2 3" key="1">
    <citation type="submission" date="2021-11" db="EMBL/GenBank/DDBJ databases">
        <authorList>
            <person name="Harms R.C."/>
            <person name="Cheryl M."/>
            <person name="Lamichhane S."/>
            <person name="Nemcova N."/>
            <person name="Ball S.L."/>
            <person name="Garlena R.A."/>
            <person name="Russell D.A."/>
            <person name="Jacobs-Sera D."/>
            <person name="Hatfull G.F."/>
        </authorList>
    </citation>
    <scope>NUCLEOTIDE SEQUENCE [LARGE SCALE GENOMIC DNA]</scope>
</reference>
<accession>A0AA49BNW2</accession>
<evidence type="ECO:0000313" key="3">
    <source>
        <dbReference type="Proteomes" id="UP001200551"/>
    </source>
</evidence>
<dbReference type="Gene3D" id="3.90.75.10">
    <property type="entry name" value="Homing Intron 3 (I-ppo) Encoded Endonuclease, Chain A"/>
    <property type="match status" value="1"/>
</dbReference>
<evidence type="ECO:0000313" key="2">
    <source>
        <dbReference type="EMBL" id="UJQ86761.1"/>
    </source>
</evidence>
<keyword evidence="2" id="KW-0255">Endonuclease</keyword>
<dbReference type="Proteomes" id="UP001200551">
    <property type="component" value="Segment"/>
</dbReference>
<gene>
    <name evidence="2" type="primary">69</name>
    <name evidence="2" type="ORF">SEA_JALEBI_69</name>
</gene>
<dbReference type="SUPFAM" id="SSF54060">
    <property type="entry name" value="His-Me finger endonucleases"/>
    <property type="match status" value="1"/>
</dbReference>
<dbReference type="EMBL" id="OL455895">
    <property type="protein sequence ID" value="UJQ86761.1"/>
    <property type="molecule type" value="Genomic_DNA"/>
</dbReference>
<evidence type="ECO:0000259" key="1">
    <source>
        <dbReference type="Pfam" id="PF13392"/>
    </source>
</evidence>
<dbReference type="InterPro" id="IPR044925">
    <property type="entry name" value="His-Me_finger_sf"/>
</dbReference>
<name>A0AA49BNW2_9CAUD</name>
<dbReference type="GO" id="GO:0004519">
    <property type="term" value="F:endonuclease activity"/>
    <property type="evidence" value="ECO:0007669"/>
    <property type="project" value="UniProtKB-KW"/>
</dbReference>
<keyword evidence="2" id="KW-0378">Hydrolase</keyword>
<sequence>MGNDCIDSDGPNKGYGYARAPGGGYAHREAWIQAHGPIPKGMVIRHTCHNRRCINVDHLLLGTYKENTQDMFDANRQAKQNRVITDEIIARYANGESTANLAQEIGVHRNAISRAARDRGVRIGSGKYKR</sequence>
<proteinExistence type="predicted"/>
<keyword evidence="3" id="KW-1185">Reference proteome</keyword>
<dbReference type="InterPro" id="IPR044930">
    <property type="entry name" value="Homing_endonuclease_His-Me"/>
</dbReference>
<protein>
    <submittedName>
        <fullName evidence="2">HNH endonuclease</fullName>
    </submittedName>
</protein>
<organism evidence="2 3">
    <name type="scientific">Gordonia phage Jalebi</name>
    <dbReference type="NCBI Taxonomy" id="2910757"/>
    <lineage>
        <taxon>Viruses</taxon>
        <taxon>Duplodnaviria</taxon>
        <taxon>Heunggongvirae</taxon>
        <taxon>Uroviricota</taxon>
        <taxon>Caudoviricetes</taxon>
        <taxon>Dovevirinae</taxon>
        <taxon>Lambovirus</taxon>
        <taxon>Lambovirus jalebi</taxon>
    </lineage>
</organism>
<feature type="domain" description="HNH nuclease" evidence="1">
    <location>
        <begin position="25"/>
        <end position="68"/>
    </location>
</feature>
<dbReference type="Pfam" id="PF13392">
    <property type="entry name" value="HNH_3"/>
    <property type="match status" value="1"/>
</dbReference>